<reference evidence="7 8" key="1">
    <citation type="submission" date="2019-03" db="EMBL/GenBank/DDBJ databases">
        <title>Single cell metagenomics reveals metabolic interactions within the superorganism composed of flagellate Streblomastix strix and complex community of Bacteroidetes bacteria on its surface.</title>
        <authorList>
            <person name="Treitli S.C."/>
            <person name="Kolisko M."/>
            <person name="Husnik F."/>
            <person name="Keeling P."/>
            <person name="Hampl V."/>
        </authorList>
    </citation>
    <scope>NUCLEOTIDE SEQUENCE [LARGE SCALE GENOMIC DNA]</scope>
    <source>
        <strain evidence="7">ST1C</strain>
    </source>
</reference>
<organism evidence="7 8">
    <name type="scientific">Streblomastix strix</name>
    <dbReference type="NCBI Taxonomy" id="222440"/>
    <lineage>
        <taxon>Eukaryota</taxon>
        <taxon>Metamonada</taxon>
        <taxon>Preaxostyla</taxon>
        <taxon>Oxymonadida</taxon>
        <taxon>Streblomastigidae</taxon>
        <taxon>Streblomastix</taxon>
    </lineage>
</organism>
<feature type="coiled-coil region" evidence="5">
    <location>
        <begin position="7"/>
        <end position="100"/>
    </location>
</feature>
<dbReference type="PANTHER" id="PTHR47970:SF12">
    <property type="entry name" value="KINESIN FAMILY MEMBER 11"/>
    <property type="match status" value="1"/>
</dbReference>
<feature type="compositionally biased region" description="Basic and acidic residues" evidence="6">
    <location>
        <begin position="204"/>
        <end position="245"/>
    </location>
</feature>
<evidence type="ECO:0000256" key="1">
    <source>
        <dbReference type="ARBA" id="ARBA00004245"/>
    </source>
</evidence>
<evidence type="ECO:0000313" key="7">
    <source>
        <dbReference type="EMBL" id="KAA6388408.1"/>
    </source>
</evidence>
<evidence type="ECO:0000256" key="3">
    <source>
        <dbReference type="ARBA" id="ARBA00023175"/>
    </source>
</evidence>
<keyword evidence="4" id="KW-0206">Cytoskeleton</keyword>
<dbReference type="Proteomes" id="UP000324800">
    <property type="component" value="Unassembled WGS sequence"/>
</dbReference>
<feature type="region of interest" description="Disordered" evidence="6">
    <location>
        <begin position="659"/>
        <end position="692"/>
    </location>
</feature>
<dbReference type="GO" id="GO:0008574">
    <property type="term" value="F:plus-end-directed microtubule motor activity"/>
    <property type="evidence" value="ECO:0007669"/>
    <property type="project" value="TreeGrafter"/>
</dbReference>
<dbReference type="GO" id="GO:0051231">
    <property type="term" value="P:spindle elongation"/>
    <property type="evidence" value="ECO:0007669"/>
    <property type="project" value="TreeGrafter"/>
</dbReference>
<feature type="region of interest" description="Disordered" evidence="6">
    <location>
        <begin position="157"/>
        <end position="245"/>
    </location>
</feature>
<protein>
    <submittedName>
        <fullName evidence="7">Uncharacterized protein</fullName>
    </submittedName>
</protein>
<dbReference type="AlphaFoldDB" id="A0A5J4W0P9"/>
<dbReference type="InterPro" id="IPR047149">
    <property type="entry name" value="KIF11-like"/>
</dbReference>
<gene>
    <name evidence="7" type="ORF">EZS28_016064</name>
</gene>
<dbReference type="GO" id="GO:0090307">
    <property type="term" value="P:mitotic spindle assembly"/>
    <property type="evidence" value="ECO:0007669"/>
    <property type="project" value="TreeGrafter"/>
</dbReference>
<dbReference type="SUPFAM" id="SSF48371">
    <property type="entry name" value="ARM repeat"/>
    <property type="match status" value="1"/>
</dbReference>
<feature type="region of interest" description="Disordered" evidence="6">
    <location>
        <begin position="311"/>
        <end position="413"/>
    </location>
</feature>
<sequence length="857" mass="100554">SQVEEEIDLKQGEVDDLKRKNDELEDELQRLRGGEDKADGGEGSKKLIDKLKKNLEEKEDEMKINLAKHMEEINQKENDIEMLSQDVEEKDREIEDLKKKLARNQSFMTTGKLARGQDTSRSGAQLTEEEINALRKDLADLEKENQDLKDRIEEMLREKELAEENEWEYDQNGVRRKKQKGPSQEELQARARELEEKEEELNDKEEKQKDKDNDLKRRLAELERREHAVEKKEDDQKQKEDELRDWEDRLRDLQERLRAQEEKLNQAQMKERGASEQQDHQDDDKEKDDLILRLQKEIDELKDKLRKLQKELDKERSKNQEDRDKKSSDEWKREMKQKEDEWNRERKQREDEYRRELAKLREDGKSALDKEKDKNKKRDEELIKERERKNALSNEMKRKDKDIERERDENTRKEQKIEELAAEVRKLRQLLQFMREANIDGRMHWVTGRYVREKQFDVPVELLEQVPYYHILLAAARYCDPEHTLQKAALKLLLARVPHSPVSERLNIARFGVFEDLGGILGQRPEGYTSEVVCFITDNVLRDNKDAVEWALISKMIIALQRVLCADYEKIKRVHVCALARFTVHGSDQQREELYKMNVLPSFIYMLNHPDPVIVGDAVIAVNNIILGGARRTDSELRHPYFGVMSGLGDDEKYIGEIDKDKDKDADGKERRTSGASPAKGRGASPVRQPPPYLLSKRYEQVQLGAIDKLYEIFKGTQEPVTKQNAAICIGRLYRALPLPDRLLPIVPYMKKIANDNEDTIAWNVIGTLGYLAVNELNHHEIMREEFVKSVAKFLFRKPKGVMRFSLLLLHILHKKGSRATKEIVSSSVDYDRLEELKDHKDELVASHAKQLLAQLK</sequence>
<evidence type="ECO:0000256" key="6">
    <source>
        <dbReference type="SAM" id="MobiDB-lite"/>
    </source>
</evidence>
<evidence type="ECO:0000256" key="4">
    <source>
        <dbReference type="ARBA" id="ARBA00023212"/>
    </source>
</evidence>
<dbReference type="PANTHER" id="PTHR47970">
    <property type="entry name" value="KINESIN-LIKE PROTEIN KIF11"/>
    <property type="match status" value="1"/>
</dbReference>
<feature type="compositionally biased region" description="Basic and acidic residues" evidence="6">
    <location>
        <begin position="659"/>
        <end position="673"/>
    </location>
</feature>
<dbReference type="OrthoDB" id="7537227at2759"/>
<feature type="region of interest" description="Disordered" evidence="6">
    <location>
        <begin position="257"/>
        <end position="291"/>
    </location>
</feature>
<accession>A0A5J4W0P9</accession>
<dbReference type="InterPro" id="IPR011989">
    <property type="entry name" value="ARM-like"/>
</dbReference>
<evidence type="ECO:0000256" key="2">
    <source>
        <dbReference type="ARBA" id="ARBA00022490"/>
    </source>
</evidence>
<comment type="caution">
    <text evidence="7">The sequence shown here is derived from an EMBL/GenBank/DDBJ whole genome shotgun (WGS) entry which is preliminary data.</text>
</comment>
<dbReference type="GO" id="GO:0005876">
    <property type="term" value="C:spindle microtubule"/>
    <property type="evidence" value="ECO:0007669"/>
    <property type="project" value="TreeGrafter"/>
</dbReference>
<dbReference type="EMBL" id="SNRW01003996">
    <property type="protein sequence ID" value="KAA6388408.1"/>
    <property type="molecule type" value="Genomic_DNA"/>
</dbReference>
<comment type="subcellular location">
    <subcellularLocation>
        <location evidence="1">Cytoplasm</location>
        <location evidence="1">Cytoskeleton</location>
    </subcellularLocation>
</comment>
<dbReference type="GO" id="GO:0072686">
    <property type="term" value="C:mitotic spindle"/>
    <property type="evidence" value="ECO:0007669"/>
    <property type="project" value="TreeGrafter"/>
</dbReference>
<proteinExistence type="predicted"/>
<evidence type="ECO:0000313" key="8">
    <source>
        <dbReference type="Proteomes" id="UP000324800"/>
    </source>
</evidence>
<keyword evidence="3" id="KW-0505">Motor protein</keyword>
<feature type="non-terminal residue" evidence="7">
    <location>
        <position position="1"/>
    </location>
</feature>
<keyword evidence="2" id="KW-0963">Cytoplasm</keyword>
<name>A0A5J4W0P9_9EUKA</name>
<dbReference type="InterPro" id="IPR016024">
    <property type="entry name" value="ARM-type_fold"/>
</dbReference>
<dbReference type="Gene3D" id="1.25.10.10">
    <property type="entry name" value="Leucine-rich Repeat Variant"/>
    <property type="match status" value="2"/>
</dbReference>
<keyword evidence="5" id="KW-0175">Coiled coil</keyword>
<evidence type="ECO:0000256" key="5">
    <source>
        <dbReference type="SAM" id="Coils"/>
    </source>
</evidence>